<feature type="binding site" evidence="16">
    <location>
        <position position="96"/>
    </location>
    <ligand>
        <name>ATP</name>
        <dbReference type="ChEBI" id="CHEBI:30616"/>
    </ligand>
</feature>
<feature type="non-terminal residue" evidence="21">
    <location>
        <position position="1"/>
    </location>
</feature>
<dbReference type="InterPro" id="IPR017441">
    <property type="entry name" value="Protein_kinase_ATP_BS"/>
</dbReference>
<dbReference type="SMART" id="SM00220">
    <property type="entry name" value="S_TKc"/>
    <property type="match status" value="1"/>
</dbReference>
<keyword evidence="5" id="KW-0732">Signal</keyword>
<dbReference type="Proteomes" id="UP000030748">
    <property type="component" value="Unassembled WGS sequence"/>
</dbReference>
<feature type="compositionally biased region" description="Polar residues" evidence="18">
    <location>
        <begin position="368"/>
        <end position="377"/>
    </location>
</feature>
<dbReference type="GO" id="GO:0005524">
    <property type="term" value="F:ATP binding"/>
    <property type="evidence" value="ECO:0007669"/>
    <property type="project" value="UniProtKB-UniRule"/>
</dbReference>
<feature type="compositionally biased region" description="Low complexity" evidence="18">
    <location>
        <begin position="378"/>
        <end position="394"/>
    </location>
</feature>
<dbReference type="PROSITE" id="PS00108">
    <property type="entry name" value="PROTEIN_KINASE_ST"/>
    <property type="match status" value="1"/>
</dbReference>
<dbReference type="InterPro" id="IPR001245">
    <property type="entry name" value="Ser-Thr/Tyr_kinase_cat_dom"/>
</dbReference>
<evidence type="ECO:0000256" key="2">
    <source>
        <dbReference type="ARBA" id="ARBA00022527"/>
    </source>
</evidence>
<evidence type="ECO:0000256" key="5">
    <source>
        <dbReference type="ARBA" id="ARBA00022729"/>
    </source>
</evidence>
<evidence type="ECO:0000256" key="11">
    <source>
        <dbReference type="ARBA" id="ARBA00023136"/>
    </source>
</evidence>
<keyword evidence="22" id="KW-1185">Reference proteome</keyword>
<evidence type="ECO:0000256" key="19">
    <source>
        <dbReference type="SAM" id="Phobius"/>
    </source>
</evidence>
<dbReference type="PANTHER" id="PTHR27002">
    <property type="entry name" value="RECEPTOR-LIKE SERINE/THREONINE-PROTEIN KINASE SD1-8"/>
    <property type="match status" value="1"/>
</dbReference>
<evidence type="ECO:0000256" key="6">
    <source>
        <dbReference type="ARBA" id="ARBA00022737"/>
    </source>
</evidence>
<comment type="catalytic activity">
    <reaction evidence="14">
        <text>L-seryl-[protein] + ATP = O-phospho-L-seryl-[protein] + ADP + H(+)</text>
        <dbReference type="Rhea" id="RHEA:17989"/>
        <dbReference type="Rhea" id="RHEA-COMP:9863"/>
        <dbReference type="Rhea" id="RHEA-COMP:11604"/>
        <dbReference type="ChEBI" id="CHEBI:15378"/>
        <dbReference type="ChEBI" id="CHEBI:29999"/>
        <dbReference type="ChEBI" id="CHEBI:30616"/>
        <dbReference type="ChEBI" id="CHEBI:83421"/>
        <dbReference type="ChEBI" id="CHEBI:456216"/>
    </reaction>
</comment>
<keyword evidence="11 19" id="KW-0472">Membrane</keyword>
<dbReference type="Pfam" id="PF07714">
    <property type="entry name" value="PK_Tyr_Ser-Thr"/>
    <property type="match status" value="1"/>
</dbReference>
<dbReference type="EMBL" id="KI630716">
    <property type="protein sequence ID" value="EYU34187.1"/>
    <property type="molecule type" value="Genomic_DNA"/>
</dbReference>
<evidence type="ECO:0000256" key="3">
    <source>
        <dbReference type="ARBA" id="ARBA00022679"/>
    </source>
</evidence>
<feature type="transmembrane region" description="Helical" evidence="19">
    <location>
        <begin position="6"/>
        <end position="28"/>
    </location>
</feature>
<protein>
    <recommendedName>
        <fullName evidence="20">Protein kinase domain-containing protein</fullName>
    </recommendedName>
</protein>
<evidence type="ECO:0000256" key="9">
    <source>
        <dbReference type="ARBA" id="ARBA00022840"/>
    </source>
</evidence>
<evidence type="ECO:0000256" key="8">
    <source>
        <dbReference type="ARBA" id="ARBA00022777"/>
    </source>
</evidence>
<dbReference type="FunFam" id="3.30.200.20:FF:000142">
    <property type="entry name" value="Cysteine-rich receptor-like protein kinase 10"/>
    <property type="match status" value="1"/>
</dbReference>
<keyword evidence="9 16" id="KW-0067">ATP-binding</keyword>
<accession>A0A022R0G5</accession>
<dbReference type="SUPFAM" id="SSF56112">
    <property type="entry name" value="Protein kinase-like (PK-like)"/>
    <property type="match status" value="1"/>
</dbReference>
<evidence type="ECO:0000256" key="18">
    <source>
        <dbReference type="SAM" id="MobiDB-lite"/>
    </source>
</evidence>
<dbReference type="PROSITE" id="PS00107">
    <property type="entry name" value="PROTEIN_KINASE_ATP"/>
    <property type="match status" value="1"/>
</dbReference>
<reference evidence="21 22" key="1">
    <citation type="journal article" date="2013" name="Proc. Natl. Acad. Sci. U.S.A.">
        <title>Fine-scale variation in meiotic recombination in Mimulus inferred from population shotgun sequencing.</title>
        <authorList>
            <person name="Hellsten U."/>
            <person name="Wright K.M."/>
            <person name="Jenkins J."/>
            <person name="Shu S."/>
            <person name="Yuan Y."/>
            <person name="Wessler S.R."/>
            <person name="Schmutz J."/>
            <person name="Willis J.H."/>
            <person name="Rokhsar D.S."/>
        </authorList>
    </citation>
    <scope>NUCLEOTIDE SEQUENCE [LARGE SCALE GENOMIC DNA]</scope>
    <source>
        <strain evidence="22">cv. DUN x IM62</strain>
    </source>
</reference>
<comment type="catalytic activity">
    <reaction evidence="15">
        <text>L-threonyl-[protein] + ATP = O-phospho-L-threonyl-[protein] + ADP + H(+)</text>
        <dbReference type="Rhea" id="RHEA:46608"/>
        <dbReference type="Rhea" id="RHEA-COMP:11060"/>
        <dbReference type="Rhea" id="RHEA-COMP:11605"/>
        <dbReference type="ChEBI" id="CHEBI:15378"/>
        <dbReference type="ChEBI" id="CHEBI:30013"/>
        <dbReference type="ChEBI" id="CHEBI:30616"/>
        <dbReference type="ChEBI" id="CHEBI:61977"/>
        <dbReference type="ChEBI" id="CHEBI:456216"/>
    </reaction>
</comment>
<comment type="similarity">
    <text evidence="17">Belongs to the protein kinase superfamily.</text>
</comment>
<keyword evidence="12" id="KW-0675">Receptor</keyword>
<evidence type="ECO:0000256" key="4">
    <source>
        <dbReference type="ARBA" id="ARBA00022692"/>
    </source>
</evidence>
<keyword evidence="10 19" id="KW-1133">Transmembrane helix</keyword>
<dbReference type="PANTHER" id="PTHR27002:SF1073">
    <property type="entry name" value="CYSTEINE-RICH RECEPTOR-LIKE PROTEIN KINASE 29"/>
    <property type="match status" value="1"/>
</dbReference>
<keyword evidence="2 17" id="KW-0723">Serine/threonine-protein kinase</keyword>
<keyword evidence="6" id="KW-0677">Repeat</keyword>
<feature type="domain" description="Protein kinase" evidence="20">
    <location>
        <begin position="68"/>
        <end position="345"/>
    </location>
</feature>
<dbReference type="InterPro" id="IPR008271">
    <property type="entry name" value="Ser/Thr_kinase_AS"/>
</dbReference>
<dbReference type="GO" id="GO:0006950">
    <property type="term" value="P:response to stress"/>
    <property type="evidence" value="ECO:0007669"/>
    <property type="project" value="UniProtKB-ARBA"/>
</dbReference>
<dbReference type="eggNOG" id="ENOG502QWDY">
    <property type="taxonomic scope" value="Eukaryota"/>
</dbReference>
<evidence type="ECO:0000256" key="13">
    <source>
        <dbReference type="ARBA" id="ARBA00023180"/>
    </source>
</evidence>
<dbReference type="InterPro" id="IPR000719">
    <property type="entry name" value="Prot_kinase_dom"/>
</dbReference>
<proteinExistence type="inferred from homology"/>
<evidence type="ECO:0000256" key="14">
    <source>
        <dbReference type="ARBA" id="ARBA00047558"/>
    </source>
</evidence>
<dbReference type="GO" id="GO:0005886">
    <property type="term" value="C:plasma membrane"/>
    <property type="evidence" value="ECO:0000318"/>
    <property type="project" value="GO_Central"/>
</dbReference>
<evidence type="ECO:0000256" key="15">
    <source>
        <dbReference type="ARBA" id="ARBA00047951"/>
    </source>
</evidence>
<sequence>KKNTSIIIIIVVSVVAFVFLVLGVGIFVRKRMKRKTTELINPDFSGEISSTESIQHDFGKIKAATNNFSDDNKLGQGGFGAVYMGKLVNGQEIAVKRLSKDSGQGDLEFKNEVLLLAKLQHRNLVRLLGFSIQGIERLLIYEFVPNGSLDQILFDRTKSSRLDWDSRYRSIIGIAKGVLYLHEDSRLMIIHRDLKASNVLLDENMNPKIADFGMAKLVLPEATMQNTNRIVGTYGYMAPEYASYGLFSVKSDVFSFGVIVLEIITGQRKIFTQNGEKLGDLLSCAWRSWREGTTANMIDPNLRETCGPQPDMMRCIHIALLCVQQEAADRPTMASVVVMLNSSTITLPIPKEPGFYFSGASFPHDEFNSNQFESGTPSQSLLAQSSEFSSSSIV</sequence>
<keyword evidence="4 19" id="KW-0812">Transmembrane</keyword>
<gene>
    <name evidence="21" type="ORF">MIMGU_mgv1a0026691mg</name>
</gene>
<dbReference type="FunFam" id="1.10.510.10:FF:000129">
    <property type="entry name" value="cysteine-rich receptor-like protein kinase 10"/>
    <property type="match status" value="1"/>
</dbReference>
<dbReference type="Gene3D" id="3.30.200.20">
    <property type="entry name" value="Phosphorylase Kinase, domain 1"/>
    <property type="match status" value="1"/>
</dbReference>
<keyword evidence="8" id="KW-0418">Kinase</keyword>
<dbReference type="GO" id="GO:0006955">
    <property type="term" value="P:immune response"/>
    <property type="evidence" value="ECO:0000318"/>
    <property type="project" value="GO_Central"/>
</dbReference>
<evidence type="ECO:0000256" key="12">
    <source>
        <dbReference type="ARBA" id="ARBA00023170"/>
    </source>
</evidence>
<evidence type="ECO:0000256" key="17">
    <source>
        <dbReference type="RuleBase" id="RU000304"/>
    </source>
</evidence>
<evidence type="ECO:0000256" key="16">
    <source>
        <dbReference type="PROSITE-ProRule" id="PRU10141"/>
    </source>
</evidence>
<feature type="region of interest" description="Disordered" evidence="18">
    <location>
        <begin position="368"/>
        <end position="394"/>
    </location>
</feature>
<organism evidence="21 22">
    <name type="scientific">Erythranthe guttata</name>
    <name type="common">Yellow monkey flower</name>
    <name type="synonym">Mimulus guttatus</name>
    <dbReference type="NCBI Taxonomy" id="4155"/>
    <lineage>
        <taxon>Eukaryota</taxon>
        <taxon>Viridiplantae</taxon>
        <taxon>Streptophyta</taxon>
        <taxon>Embryophyta</taxon>
        <taxon>Tracheophyta</taxon>
        <taxon>Spermatophyta</taxon>
        <taxon>Magnoliopsida</taxon>
        <taxon>eudicotyledons</taxon>
        <taxon>Gunneridae</taxon>
        <taxon>Pentapetalae</taxon>
        <taxon>asterids</taxon>
        <taxon>lamiids</taxon>
        <taxon>Lamiales</taxon>
        <taxon>Phrymaceae</taxon>
        <taxon>Erythranthe</taxon>
    </lineage>
</organism>
<keyword evidence="3" id="KW-0808">Transferase</keyword>
<dbReference type="STRING" id="4155.A0A022R0G5"/>
<evidence type="ECO:0000256" key="7">
    <source>
        <dbReference type="ARBA" id="ARBA00022741"/>
    </source>
</evidence>
<dbReference type="InterPro" id="IPR011009">
    <property type="entry name" value="Kinase-like_dom_sf"/>
</dbReference>
<keyword evidence="7 16" id="KW-0547">Nucleotide-binding</keyword>
<dbReference type="PROSITE" id="PS50011">
    <property type="entry name" value="PROTEIN_KINASE_DOM"/>
    <property type="match status" value="1"/>
</dbReference>
<dbReference type="GO" id="GO:0007165">
    <property type="term" value="P:signal transduction"/>
    <property type="evidence" value="ECO:0000318"/>
    <property type="project" value="GO_Central"/>
</dbReference>
<comment type="subcellular location">
    <subcellularLocation>
        <location evidence="1">Membrane</location>
        <topology evidence="1">Single-pass membrane protein</topology>
    </subcellularLocation>
</comment>
<dbReference type="AlphaFoldDB" id="A0A022R0G5"/>
<evidence type="ECO:0000313" key="22">
    <source>
        <dbReference type="Proteomes" id="UP000030748"/>
    </source>
</evidence>
<evidence type="ECO:0000259" key="20">
    <source>
        <dbReference type="PROSITE" id="PS50011"/>
    </source>
</evidence>
<name>A0A022R0G5_ERYGU</name>
<evidence type="ECO:0000256" key="1">
    <source>
        <dbReference type="ARBA" id="ARBA00004167"/>
    </source>
</evidence>
<keyword evidence="13" id="KW-0325">Glycoprotein</keyword>
<evidence type="ECO:0000313" key="21">
    <source>
        <dbReference type="EMBL" id="EYU34187.1"/>
    </source>
</evidence>
<evidence type="ECO:0000256" key="10">
    <source>
        <dbReference type="ARBA" id="ARBA00022989"/>
    </source>
</evidence>
<dbReference type="Gene3D" id="1.10.510.10">
    <property type="entry name" value="Transferase(Phosphotransferase) domain 1"/>
    <property type="match status" value="1"/>
</dbReference>
<dbReference type="CDD" id="cd14066">
    <property type="entry name" value="STKc_IRAK"/>
    <property type="match status" value="1"/>
</dbReference>
<dbReference type="GO" id="GO:0004674">
    <property type="term" value="F:protein serine/threonine kinase activity"/>
    <property type="evidence" value="ECO:0000318"/>
    <property type="project" value="GO_Central"/>
</dbReference>